<feature type="domain" description="GATA-type" evidence="9">
    <location>
        <begin position="174"/>
        <end position="202"/>
    </location>
</feature>
<dbReference type="Pfam" id="PF00320">
    <property type="entry name" value="GATA"/>
    <property type="match status" value="1"/>
</dbReference>
<dbReference type="Proteomes" id="UP000516437">
    <property type="component" value="Chromosome 1"/>
</dbReference>
<evidence type="ECO:0000256" key="5">
    <source>
        <dbReference type="ARBA" id="ARBA00023125"/>
    </source>
</evidence>
<evidence type="ECO:0000256" key="3">
    <source>
        <dbReference type="ARBA" id="ARBA00022833"/>
    </source>
</evidence>
<keyword evidence="6" id="KW-0804">Transcription</keyword>
<comment type="similarity">
    <text evidence="7">Belongs to the type IV zinc-finger family. Class B subfamily.</text>
</comment>
<dbReference type="AlphaFoldDB" id="A0A6A1WRU2"/>
<dbReference type="PANTHER" id="PTHR46813">
    <property type="entry name" value="GATA TRANSCRIPTION FACTOR 18"/>
    <property type="match status" value="1"/>
</dbReference>
<evidence type="ECO:0000313" key="11">
    <source>
        <dbReference type="Proteomes" id="UP000516437"/>
    </source>
</evidence>
<dbReference type="EMBL" id="RXIC02000019">
    <property type="protein sequence ID" value="KAB1227884.1"/>
    <property type="molecule type" value="Genomic_DNA"/>
</dbReference>
<name>A0A6A1WRU2_9ROSI</name>
<evidence type="ECO:0000256" key="2">
    <source>
        <dbReference type="ARBA" id="ARBA00022771"/>
    </source>
</evidence>
<gene>
    <name evidence="10" type="ORF">CJ030_MR1G006616</name>
</gene>
<evidence type="ECO:0000256" key="7">
    <source>
        <dbReference type="ARBA" id="ARBA00024019"/>
    </source>
</evidence>
<proteinExistence type="inferred from homology"/>
<dbReference type="Gene3D" id="3.30.50.10">
    <property type="entry name" value="Erythroid Transcription Factor GATA-1, subunit A"/>
    <property type="match status" value="1"/>
</dbReference>
<dbReference type="OrthoDB" id="2162994at2759"/>
<evidence type="ECO:0000256" key="8">
    <source>
        <dbReference type="PROSITE-ProRule" id="PRU00094"/>
    </source>
</evidence>
<dbReference type="PROSITE" id="PS50114">
    <property type="entry name" value="GATA_ZN_FINGER_2"/>
    <property type="match status" value="1"/>
</dbReference>
<keyword evidence="1" id="KW-0479">Metal-binding</keyword>
<organism evidence="10 11">
    <name type="scientific">Morella rubra</name>
    <name type="common">Chinese bayberry</name>
    <dbReference type="NCBI Taxonomy" id="262757"/>
    <lineage>
        <taxon>Eukaryota</taxon>
        <taxon>Viridiplantae</taxon>
        <taxon>Streptophyta</taxon>
        <taxon>Embryophyta</taxon>
        <taxon>Tracheophyta</taxon>
        <taxon>Spermatophyta</taxon>
        <taxon>Magnoliopsida</taxon>
        <taxon>eudicotyledons</taxon>
        <taxon>Gunneridae</taxon>
        <taxon>Pentapetalae</taxon>
        <taxon>rosids</taxon>
        <taxon>fabids</taxon>
        <taxon>Fagales</taxon>
        <taxon>Myricaceae</taxon>
        <taxon>Morella</taxon>
    </lineage>
</organism>
<dbReference type="PANTHER" id="PTHR46813:SF16">
    <property type="entry name" value="GATA TRANSCRIPTION FACTOR 18"/>
    <property type="match status" value="1"/>
</dbReference>
<keyword evidence="11" id="KW-1185">Reference proteome</keyword>
<keyword evidence="4" id="KW-0805">Transcription regulation</keyword>
<protein>
    <submittedName>
        <fullName evidence="10">GATA transcription factor 29</fullName>
    </submittedName>
</protein>
<sequence>MASQSFNQAPANPSGSQVDLTLRLGLPNETDKILPHFGRYANPAPMNPQHVQNNFTGPYTRATNHFDIISGRSGNSQLGRQAYDTNHSLWSPNHYLNPKGTWESAGSVGRGPLYTNSHIYTSIPPMAPQMNDYILLKPSRRAVAGSFSSSKNSSRSQECVPNYNDPNKRCTNYNCGTNNTPMWRKGPLGPKSLCNACGIRYRKEEEKMSKAKEAVLVNSGMYKA</sequence>
<keyword evidence="3" id="KW-0862">Zinc</keyword>
<evidence type="ECO:0000259" key="9">
    <source>
        <dbReference type="PROSITE" id="PS50114"/>
    </source>
</evidence>
<accession>A0A6A1WRU2</accession>
<dbReference type="GO" id="GO:0006355">
    <property type="term" value="P:regulation of DNA-templated transcription"/>
    <property type="evidence" value="ECO:0007669"/>
    <property type="project" value="InterPro"/>
</dbReference>
<dbReference type="GO" id="GO:0043565">
    <property type="term" value="F:sequence-specific DNA binding"/>
    <property type="evidence" value="ECO:0007669"/>
    <property type="project" value="InterPro"/>
</dbReference>
<reference evidence="10 11" key="1">
    <citation type="journal article" date="2019" name="Plant Biotechnol. J.">
        <title>The red bayberry genome and genetic basis of sex determination.</title>
        <authorList>
            <person name="Jia H.M."/>
            <person name="Jia H.J."/>
            <person name="Cai Q.L."/>
            <person name="Wang Y."/>
            <person name="Zhao H.B."/>
            <person name="Yang W.F."/>
            <person name="Wang G.Y."/>
            <person name="Li Y.H."/>
            <person name="Zhan D.L."/>
            <person name="Shen Y.T."/>
            <person name="Niu Q.F."/>
            <person name="Chang L."/>
            <person name="Qiu J."/>
            <person name="Zhao L."/>
            <person name="Xie H.B."/>
            <person name="Fu W.Y."/>
            <person name="Jin J."/>
            <person name="Li X.W."/>
            <person name="Jiao Y."/>
            <person name="Zhou C.C."/>
            <person name="Tu T."/>
            <person name="Chai C.Y."/>
            <person name="Gao J.L."/>
            <person name="Fan L.J."/>
            <person name="van de Weg E."/>
            <person name="Wang J.Y."/>
            <person name="Gao Z.S."/>
        </authorList>
    </citation>
    <scope>NUCLEOTIDE SEQUENCE [LARGE SCALE GENOMIC DNA]</scope>
    <source>
        <tissue evidence="10">Leaves</tissue>
    </source>
</reference>
<dbReference type="SUPFAM" id="SSF57716">
    <property type="entry name" value="Glucocorticoid receptor-like (DNA-binding domain)"/>
    <property type="match status" value="1"/>
</dbReference>
<evidence type="ECO:0000256" key="6">
    <source>
        <dbReference type="ARBA" id="ARBA00023163"/>
    </source>
</evidence>
<evidence type="ECO:0000256" key="1">
    <source>
        <dbReference type="ARBA" id="ARBA00022723"/>
    </source>
</evidence>
<keyword evidence="2 8" id="KW-0863">Zinc-finger</keyword>
<keyword evidence="5" id="KW-0238">DNA-binding</keyword>
<dbReference type="InterPro" id="IPR000679">
    <property type="entry name" value="Znf_GATA"/>
</dbReference>
<comment type="caution">
    <text evidence="10">The sequence shown here is derived from an EMBL/GenBank/DDBJ whole genome shotgun (WGS) entry which is preliminary data.</text>
</comment>
<dbReference type="InterPro" id="IPR013088">
    <property type="entry name" value="Znf_NHR/GATA"/>
</dbReference>
<dbReference type="CDD" id="cd00202">
    <property type="entry name" value="ZnF_GATA"/>
    <property type="match status" value="1"/>
</dbReference>
<dbReference type="GO" id="GO:0008270">
    <property type="term" value="F:zinc ion binding"/>
    <property type="evidence" value="ECO:0007669"/>
    <property type="project" value="UniProtKB-KW"/>
</dbReference>
<evidence type="ECO:0000256" key="4">
    <source>
        <dbReference type="ARBA" id="ARBA00023015"/>
    </source>
</evidence>
<evidence type="ECO:0000313" key="10">
    <source>
        <dbReference type="EMBL" id="KAB1227884.1"/>
    </source>
</evidence>
<dbReference type="SMART" id="SM00401">
    <property type="entry name" value="ZnF_GATA"/>
    <property type="match status" value="1"/>
</dbReference>